<accession>A0A3B5PPB7</accession>
<sequence length="473" mass="51692">MCCSPRLSLLSHFPGVMQSQGSTSTQPSFDSLSSSDSLVLSDSEQMEDDTDVFLTDTSSSVTIGEVASKKERGSRSPRSQWAYSGFSGEEEAYRSQNDGKGANFSMLNADAASQRPKSDGDLLFAQKVKEERRGMTWQCLYRGGPLLKLIYLLCLILCQCAELQGFVRPLLELLNGLKSGRFDHGLSSFQQSVAMDRIQRIVGVLQRPDCGEKYLNTLLQVEVMLKLWFPHISAQPVSSSSSFSTSPTHSLQDTSSSTPPHKHRDQLHIPVKKRRLSWTDTDSPTPSPVPIKCRRTGGEERRKKHTQDERDQSTASPLLASDTNPSLPDVVCSSQLNNGAKGNDSEGEELDQRSKYKATQSSEPRLTWVHVAPIPSPRKTCISHEAIKTESVGEIVLTAASRGSPAMQDCSISSTTPSKNPKNQKKPTQCQSQPIAAGLQGETESTGTCQGQNQPAFVSLKPLARVCPSTVET</sequence>
<organism evidence="2 3">
    <name type="scientific">Xiphophorus maculatus</name>
    <name type="common">Southern platyfish</name>
    <name type="synonym">Platypoecilus maculatus</name>
    <dbReference type="NCBI Taxonomy" id="8083"/>
    <lineage>
        <taxon>Eukaryota</taxon>
        <taxon>Metazoa</taxon>
        <taxon>Chordata</taxon>
        <taxon>Craniata</taxon>
        <taxon>Vertebrata</taxon>
        <taxon>Euteleostomi</taxon>
        <taxon>Actinopterygii</taxon>
        <taxon>Neopterygii</taxon>
        <taxon>Teleostei</taxon>
        <taxon>Neoteleostei</taxon>
        <taxon>Acanthomorphata</taxon>
        <taxon>Ovalentaria</taxon>
        <taxon>Atherinomorphae</taxon>
        <taxon>Cyprinodontiformes</taxon>
        <taxon>Poeciliidae</taxon>
        <taxon>Poeciliinae</taxon>
        <taxon>Xiphophorus</taxon>
    </lineage>
</organism>
<feature type="compositionally biased region" description="Low complexity" evidence="1">
    <location>
        <begin position="28"/>
        <end position="43"/>
    </location>
</feature>
<protein>
    <submittedName>
        <fullName evidence="2">Circadian associated repressor of transcription</fullName>
    </submittedName>
</protein>
<dbReference type="FunCoup" id="A0A3B5PPB7">
    <property type="interactions" value="14"/>
</dbReference>
<proteinExistence type="predicted"/>
<evidence type="ECO:0000256" key="1">
    <source>
        <dbReference type="SAM" id="MobiDB-lite"/>
    </source>
</evidence>
<dbReference type="GO" id="GO:0032922">
    <property type="term" value="P:circadian regulation of gene expression"/>
    <property type="evidence" value="ECO:0007669"/>
    <property type="project" value="InterPro"/>
</dbReference>
<feature type="region of interest" description="Disordered" evidence="1">
    <location>
        <begin position="17"/>
        <end position="47"/>
    </location>
</feature>
<evidence type="ECO:0000313" key="2">
    <source>
        <dbReference type="Ensembl" id="ENSXMAP00000020585.1"/>
    </source>
</evidence>
<dbReference type="STRING" id="8083.ENSXMAP00000020585"/>
<dbReference type="Pfam" id="PF15673">
    <property type="entry name" value="Ciart"/>
    <property type="match status" value="1"/>
</dbReference>
<dbReference type="OMA" id="KSCPSHE"/>
<feature type="region of interest" description="Disordered" evidence="1">
    <location>
        <begin position="402"/>
        <end position="449"/>
    </location>
</feature>
<feature type="compositionally biased region" description="Low complexity" evidence="1">
    <location>
        <begin position="238"/>
        <end position="250"/>
    </location>
</feature>
<feature type="compositionally biased region" description="Polar residues" evidence="1">
    <location>
        <begin position="17"/>
        <end position="27"/>
    </location>
</feature>
<dbReference type="Ensembl" id="ENSXMAT00000038601.1">
    <property type="protein sequence ID" value="ENSXMAP00000020585.1"/>
    <property type="gene ID" value="ENSXMAG00000026817.1"/>
</dbReference>
<dbReference type="InterPro" id="IPR031373">
    <property type="entry name" value="Ciart"/>
</dbReference>
<dbReference type="GeneTree" id="ENSGT00390000018360"/>
<feature type="region of interest" description="Disordered" evidence="1">
    <location>
        <begin position="238"/>
        <end position="362"/>
    </location>
</feature>
<feature type="compositionally biased region" description="Polar residues" evidence="1">
    <location>
        <begin position="410"/>
        <end position="434"/>
    </location>
</feature>
<feature type="compositionally biased region" description="Basic and acidic residues" evidence="1">
    <location>
        <begin position="296"/>
        <end position="312"/>
    </location>
</feature>
<feature type="compositionally biased region" description="Polar residues" evidence="1">
    <location>
        <begin position="313"/>
        <end position="340"/>
    </location>
</feature>
<dbReference type="InParanoid" id="A0A3B5PPB7"/>
<reference evidence="3" key="1">
    <citation type="submission" date="2012-01" db="EMBL/GenBank/DDBJ databases">
        <authorList>
            <person name="Walter R."/>
            <person name="Schartl M."/>
            <person name="Warren W."/>
        </authorList>
    </citation>
    <scope>NUCLEOTIDE SEQUENCE [LARGE SCALE GENOMIC DNA]</scope>
    <source>
        <strain evidence="3">JP 163 A</strain>
    </source>
</reference>
<keyword evidence="3" id="KW-1185">Reference proteome</keyword>
<dbReference type="GO" id="GO:0000978">
    <property type="term" value="F:RNA polymerase II cis-regulatory region sequence-specific DNA binding"/>
    <property type="evidence" value="ECO:0007669"/>
    <property type="project" value="TreeGrafter"/>
</dbReference>
<reference evidence="2" key="4">
    <citation type="submission" date="2025-09" db="UniProtKB">
        <authorList>
            <consortium name="Ensembl"/>
        </authorList>
    </citation>
    <scope>IDENTIFICATION</scope>
    <source>
        <strain evidence="2">JP 163 A</strain>
    </source>
</reference>
<dbReference type="PANTHER" id="PTHR35441:SF1">
    <property type="entry name" value="CIRCADIAN-ASSOCIATED TRANSCRIPTIONAL REPRESSOR"/>
    <property type="match status" value="1"/>
</dbReference>
<feature type="compositionally biased region" description="Basic residues" evidence="1">
    <location>
        <begin position="260"/>
        <end position="276"/>
    </location>
</feature>
<evidence type="ECO:0000313" key="3">
    <source>
        <dbReference type="Proteomes" id="UP000002852"/>
    </source>
</evidence>
<dbReference type="GO" id="GO:0045892">
    <property type="term" value="P:negative regulation of DNA-templated transcription"/>
    <property type="evidence" value="ECO:0007669"/>
    <property type="project" value="TreeGrafter"/>
</dbReference>
<dbReference type="Proteomes" id="UP000002852">
    <property type="component" value="Unassembled WGS sequence"/>
</dbReference>
<name>A0A3B5PPB7_XIPMA</name>
<dbReference type="AlphaFoldDB" id="A0A3B5PPB7"/>
<reference evidence="2" key="3">
    <citation type="submission" date="2025-08" db="UniProtKB">
        <authorList>
            <consortium name="Ensembl"/>
        </authorList>
    </citation>
    <scope>IDENTIFICATION</scope>
    <source>
        <strain evidence="2">JP 163 A</strain>
    </source>
</reference>
<dbReference type="GO" id="GO:0005634">
    <property type="term" value="C:nucleus"/>
    <property type="evidence" value="ECO:0007669"/>
    <property type="project" value="TreeGrafter"/>
</dbReference>
<reference evidence="3" key="2">
    <citation type="journal article" date="2013" name="Nat. Genet.">
        <title>The genome of the platyfish, Xiphophorus maculatus, provides insights into evolutionary adaptation and several complex traits.</title>
        <authorList>
            <person name="Schartl M."/>
            <person name="Walter R.B."/>
            <person name="Shen Y."/>
            <person name="Garcia T."/>
            <person name="Catchen J."/>
            <person name="Amores A."/>
            <person name="Braasch I."/>
            <person name="Chalopin D."/>
            <person name="Volff J.N."/>
            <person name="Lesch K.P."/>
            <person name="Bisazza A."/>
            <person name="Minx P."/>
            <person name="Hillier L."/>
            <person name="Wilson R.K."/>
            <person name="Fuerstenberg S."/>
            <person name="Boore J."/>
            <person name="Searle S."/>
            <person name="Postlethwait J.H."/>
            <person name="Warren W.C."/>
        </authorList>
    </citation>
    <scope>NUCLEOTIDE SEQUENCE [LARGE SCALE GENOMIC DNA]</scope>
    <source>
        <strain evidence="3">JP 163 A</strain>
    </source>
</reference>
<dbReference type="PANTHER" id="PTHR35441">
    <property type="entry name" value="CIRCADIAN-ASSOCIATED TRANSCRIPTIONAL REPRESSOR"/>
    <property type="match status" value="1"/>
</dbReference>